<dbReference type="Pfam" id="PF13508">
    <property type="entry name" value="Acetyltransf_7"/>
    <property type="match status" value="1"/>
</dbReference>
<evidence type="ECO:0000256" key="2">
    <source>
        <dbReference type="ARBA" id="ARBA00022649"/>
    </source>
</evidence>
<gene>
    <name evidence="6" type="ORF">RA11412_2432</name>
</gene>
<keyword evidence="7" id="KW-1185">Reference proteome</keyword>
<keyword evidence="1" id="KW-0678">Repressor</keyword>
<sequence>MSLQKPRRLLKSDNLSDFESGAHDLDSWLHKFAWENQRAHNSVTYVATIGDRVVGYYALAAGSVQKAAVSKNFAQRRPHEIPCILLARLAVDKRTRGQGIGTLLLRDALERTVSASETLGVAALLIHCRDEEAKKFYEYHADVLESPLDPFQLILPMKSIRKLLG</sequence>
<dbReference type="InterPro" id="IPR016181">
    <property type="entry name" value="Acyl_CoA_acyltransferase"/>
</dbReference>
<dbReference type="PANTHER" id="PTHR36449:SF1">
    <property type="entry name" value="ACETYLTRANSFERASE"/>
    <property type="match status" value="1"/>
</dbReference>
<reference evidence="6 7" key="1">
    <citation type="submission" date="2016-10" db="EMBL/GenBank/DDBJ databases">
        <title>Genome sequence of Rothia aeria strain JCM11412.</title>
        <authorList>
            <person name="Nambu T."/>
        </authorList>
    </citation>
    <scope>NUCLEOTIDE SEQUENCE [LARGE SCALE GENOMIC DNA]</scope>
    <source>
        <strain evidence="6 7">JCM 11412</strain>
    </source>
</reference>
<accession>A0A2Z5R2Q4</accession>
<dbReference type="PROSITE" id="PS51186">
    <property type="entry name" value="GNAT"/>
    <property type="match status" value="1"/>
</dbReference>
<dbReference type="GO" id="GO:0016747">
    <property type="term" value="F:acyltransferase activity, transferring groups other than amino-acyl groups"/>
    <property type="evidence" value="ECO:0007669"/>
    <property type="project" value="InterPro"/>
</dbReference>
<dbReference type="InterPro" id="IPR000182">
    <property type="entry name" value="GNAT_dom"/>
</dbReference>
<proteinExistence type="predicted"/>
<dbReference type="GeneID" id="93862545"/>
<comment type="catalytic activity">
    <reaction evidence="5">
        <text>glycyl-tRNA(Gly) + acetyl-CoA = N-acetylglycyl-tRNA(Gly) + CoA + H(+)</text>
        <dbReference type="Rhea" id="RHEA:81867"/>
        <dbReference type="Rhea" id="RHEA-COMP:9683"/>
        <dbReference type="Rhea" id="RHEA-COMP:19766"/>
        <dbReference type="ChEBI" id="CHEBI:15378"/>
        <dbReference type="ChEBI" id="CHEBI:57287"/>
        <dbReference type="ChEBI" id="CHEBI:57288"/>
        <dbReference type="ChEBI" id="CHEBI:78522"/>
        <dbReference type="ChEBI" id="CHEBI:232036"/>
    </reaction>
</comment>
<dbReference type="Gene3D" id="3.40.630.30">
    <property type="match status" value="1"/>
</dbReference>
<dbReference type="SUPFAM" id="SSF55729">
    <property type="entry name" value="Acyl-CoA N-acyltransferases (Nat)"/>
    <property type="match status" value="1"/>
</dbReference>
<evidence type="ECO:0000256" key="4">
    <source>
        <dbReference type="ARBA" id="ARBA00023315"/>
    </source>
</evidence>
<keyword evidence="4" id="KW-0012">Acyltransferase</keyword>
<protein>
    <submittedName>
        <fullName evidence="6">Acetyltransferase</fullName>
    </submittedName>
</protein>
<organism evidence="6 7">
    <name type="scientific">Rothia aeria</name>
    <dbReference type="NCBI Taxonomy" id="172042"/>
    <lineage>
        <taxon>Bacteria</taxon>
        <taxon>Bacillati</taxon>
        <taxon>Actinomycetota</taxon>
        <taxon>Actinomycetes</taxon>
        <taxon>Micrococcales</taxon>
        <taxon>Micrococcaceae</taxon>
        <taxon>Rothia</taxon>
    </lineage>
</organism>
<evidence type="ECO:0000256" key="1">
    <source>
        <dbReference type="ARBA" id="ARBA00022491"/>
    </source>
</evidence>
<dbReference type="KEGG" id="raj:RA11412_2432"/>
<keyword evidence="3 6" id="KW-0808">Transferase</keyword>
<dbReference type="Proteomes" id="UP000250241">
    <property type="component" value="Chromosome"/>
</dbReference>
<evidence type="ECO:0000313" key="7">
    <source>
        <dbReference type="Proteomes" id="UP000250241"/>
    </source>
</evidence>
<dbReference type="CDD" id="cd04301">
    <property type="entry name" value="NAT_SF"/>
    <property type="match status" value="1"/>
</dbReference>
<dbReference type="RefSeq" id="WP_006887455.1">
    <property type="nucleotide sequence ID" value="NZ_CBDEQU010000083.1"/>
</dbReference>
<evidence type="ECO:0000256" key="3">
    <source>
        <dbReference type="ARBA" id="ARBA00022679"/>
    </source>
</evidence>
<name>A0A2Z5R2Q4_9MICC</name>
<keyword evidence="2" id="KW-1277">Toxin-antitoxin system</keyword>
<dbReference type="EMBL" id="AP017895">
    <property type="protein sequence ID" value="BAV88731.1"/>
    <property type="molecule type" value="Genomic_DNA"/>
</dbReference>
<dbReference type="AlphaFoldDB" id="A0A2Z5R2Q4"/>
<dbReference type="PANTHER" id="PTHR36449">
    <property type="entry name" value="ACETYLTRANSFERASE-RELATED"/>
    <property type="match status" value="1"/>
</dbReference>
<evidence type="ECO:0000256" key="5">
    <source>
        <dbReference type="ARBA" id="ARBA00049880"/>
    </source>
</evidence>
<evidence type="ECO:0000313" key="6">
    <source>
        <dbReference type="EMBL" id="BAV88731.1"/>
    </source>
</evidence>